<keyword evidence="5" id="KW-0472">Membrane</keyword>
<accession>A0A9E7KVP0</accession>
<keyword evidence="2" id="KW-0812">Transmembrane</keyword>
<comment type="subcellular location">
    <subcellularLocation>
        <location evidence="1">Membrane</location>
        <topology evidence="1">Single-pass membrane protein</topology>
    </subcellularLocation>
</comment>
<evidence type="ECO:0000256" key="6">
    <source>
        <dbReference type="SAM" id="SignalP"/>
    </source>
</evidence>
<evidence type="ECO:0000256" key="2">
    <source>
        <dbReference type="ARBA" id="ARBA00022692"/>
    </source>
</evidence>
<evidence type="ECO:0000256" key="3">
    <source>
        <dbReference type="ARBA" id="ARBA00022729"/>
    </source>
</evidence>
<evidence type="ECO:0000313" key="9">
    <source>
        <dbReference type="Proteomes" id="UP001055439"/>
    </source>
</evidence>
<dbReference type="GO" id="GO:0051707">
    <property type="term" value="P:response to other organism"/>
    <property type="evidence" value="ECO:0007669"/>
    <property type="project" value="UniProtKB-ARBA"/>
</dbReference>
<dbReference type="GO" id="GO:0016020">
    <property type="term" value="C:membrane"/>
    <property type="evidence" value="ECO:0007669"/>
    <property type="project" value="UniProtKB-SubCell"/>
</dbReference>
<proteinExistence type="predicted"/>
<dbReference type="PANTHER" id="PTHR47974">
    <property type="entry name" value="OS07G0415500 PROTEIN"/>
    <property type="match status" value="1"/>
</dbReference>
<keyword evidence="8" id="KW-0418">Kinase</keyword>
<keyword evidence="8" id="KW-0808">Transferase</keyword>
<evidence type="ECO:0000259" key="7">
    <source>
        <dbReference type="PROSITE" id="PS50927"/>
    </source>
</evidence>
<evidence type="ECO:0000256" key="1">
    <source>
        <dbReference type="ARBA" id="ARBA00004167"/>
    </source>
</evidence>
<keyword evidence="4" id="KW-1133">Transmembrane helix</keyword>
<keyword evidence="8" id="KW-0675">Receptor</keyword>
<keyword evidence="3 6" id="KW-0732">Signal</keyword>
<dbReference type="Pfam" id="PF01453">
    <property type="entry name" value="B_lectin"/>
    <property type="match status" value="1"/>
</dbReference>
<feature type="domain" description="Bulb-type lectin" evidence="7">
    <location>
        <begin position="23"/>
        <end position="151"/>
    </location>
</feature>
<feature type="chain" id="PRO_5038998724" evidence="6">
    <location>
        <begin position="27"/>
        <end position="256"/>
    </location>
</feature>
<dbReference type="SUPFAM" id="SSF51110">
    <property type="entry name" value="alpha-D-mannose-specific plant lectins"/>
    <property type="match status" value="1"/>
</dbReference>
<dbReference type="FunFam" id="2.90.10.10:FF:000007">
    <property type="entry name" value="Serine/threonine-protein kinase"/>
    <property type="match status" value="1"/>
</dbReference>
<feature type="signal peptide" evidence="6">
    <location>
        <begin position="1"/>
        <end position="26"/>
    </location>
</feature>
<name>A0A9E7KVP0_9LILI</name>
<evidence type="ECO:0000256" key="4">
    <source>
        <dbReference type="ARBA" id="ARBA00022989"/>
    </source>
</evidence>
<dbReference type="PROSITE" id="PS50927">
    <property type="entry name" value="BULB_LECTIN"/>
    <property type="match status" value="1"/>
</dbReference>
<evidence type="ECO:0000256" key="5">
    <source>
        <dbReference type="ARBA" id="ARBA00023136"/>
    </source>
</evidence>
<dbReference type="InterPro" id="IPR001480">
    <property type="entry name" value="Bulb-type_lectin_dom"/>
</dbReference>
<dbReference type="SMART" id="SM00108">
    <property type="entry name" value="B_lectin"/>
    <property type="match status" value="1"/>
</dbReference>
<evidence type="ECO:0000313" key="8">
    <source>
        <dbReference type="EMBL" id="URE31146.1"/>
    </source>
</evidence>
<dbReference type="InterPro" id="IPR036426">
    <property type="entry name" value="Bulb-type_lectin_dom_sf"/>
</dbReference>
<gene>
    <name evidence="8" type="ORF">MUK42_17205</name>
</gene>
<keyword evidence="9" id="KW-1185">Reference proteome</keyword>
<reference evidence="8" key="1">
    <citation type="submission" date="2022-05" db="EMBL/GenBank/DDBJ databases">
        <title>The Musa troglodytarum L. genome provides insights into the mechanism of non-climacteric behaviour and enrichment of carotenoids.</title>
        <authorList>
            <person name="Wang J."/>
        </authorList>
    </citation>
    <scope>NUCLEOTIDE SEQUENCE</scope>
    <source>
        <tissue evidence="8">Leaf</tissue>
    </source>
</reference>
<dbReference type="Proteomes" id="UP001055439">
    <property type="component" value="Chromosome 8"/>
</dbReference>
<dbReference type="AlphaFoldDB" id="A0A9E7KVP0"/>
<organism evidence="8 9">
    <name type="scientific">Musa troglodytarum</name>
    <name type="common">fe'i banana</name>
    <dbReference type="NCBI Taxonomy" id="320322"/>
    <lineage>
        <taxon>Eukaryota</taxon>
        <taxon>Viridiplantae</taxon>
        <taxon>Streptophyta</taxon>
        <taxon>Embryophyta</taxon>
        <taxon>Tracheophyta</taxon>
        <taxon>Spermatophyta</taxon>
        <taxon>Magnoliopsida</taxon>
        <taxon>Liliopsida</taxon>
        <taxon>Zingiberales</taxon>
        <taxon>Musaceae</taxon>
        <taxon>Musa</taxon>
    </lineage>
</organism>
<dbReference type="OrthoDB" id="619632at2759"/>
<dbReference type="GO" id="GO:0016301">
    <property type="term" value="F:kinase activity"/>
    <property type="evidence" value="ECO:0007669"/>
    <property type="project" value="UniProtKB-KW"/>
</dbReference>
<dbReference type="PANTHER" id="PTHR47974:SF4">
    <property type="entry name" value="RECEPTOR-LIKE SERINE_THREONINE-PROTEIN KINASE"/>
    <property type="match status" value="1"/>
</dbReference>
<protein>
    <submittedName>
        <fullName evidence="8">Receptor protein kinase</fullName>
    </submittedName>
</protein>
<sequence>MKRRSRPCILAALLVVVSTLPPFCSALRRDSLTRGSSLSVEDDTDILVSQDESFACGFYKAGSNAYAFSVWFANSANATAAWTANRDQLVNGRGSRITLRRDGRLELTDFDGTLVWSSNTSSGSADRALLLNTGNLVVVDANNTTLWQSFDSPTDTLLPMQPITKGTPLVSASASGLLSSGYYRFYFDTDNVLRLIYDGPTFPASTGLIPSIRCGRTVEPATTAPGMVFLMRWGISTPAINWSSMPLTMAMGSQGG</sequence>
<dbReference type="CDD" id="cd00028">
    <property type="entry name" value="B_lectin"/>
    <property type="match status" value="1"/>
</dbReference>
<dbReference type="EMBL" id="CP097510">
    <property type="protein sequence ID" value="URE31146.1"/>
    <property type="molecule type" value="Genomic_DNA"/>
</dbReference>
<dbReference type="Gene3D" id="2.90.10.10">
    <property type="entry name" value="Bulb-type lectin domain"/>
    <property type="match status" value="1"/>
</dbReference>